<dbReference type="AlphaFoldDB" id="A0A9X3BGE0"/>
<gene>
    <name evidence="1" type="ORF">OCK74_00820</name>
</gene>
<organism evidence="1 2">
    <name type="scientific">Paraflavisolibacter caeni</name>
    <dbReference type="NCBI Taxonomy" id="2982496"/>
    <lineage>
        <taxon>Bacteria</taxon>
        <taxon>Pseudomonadati</taxon>
        <taxon>Bacteroidota</taxon>
        <taxon>Chitinophagia</taxon>
        <taxon>Chitinophagales</taxon>
        <taxon>Chitinophagaceae</taxon>
        <taxon>Paraflavisolibacter</taxon>
    </lineage>
</organism>
<reference evidence="1" key="2">
    <citation type="submission" date="2023-04" db="EMBL/GenBank/DDBJ databases">
        <title>Paracnuella aquatica gen. nov., sp. nov., a member of the family Chitinophagaceae isolated from a hot spring.</title>
        <authorList>
            <person name="Wang C."/>
        </authorList>
    </citation>
    <scope>NUCLEOTIDE SEQUENCE</scope>
    <source>
        <strain evidence="1">LB-8</strain>
    </source>
</reference>
<dbReference type="EMBL" id="JAOTIF010000001">
    <property type="protein sequence ID" value="MCU7547628.1"/>
    <property type="molecule type" value="Genomic_DNA"/>
</dbReference>
<evidence type="ECO:0000313" key="1">
    <source>
        <dbReference type="EMBL" id="MCU7547628.1"/>
    </source>
</evidence>
<comment type="caution">
    <text evidence="1">The sequence shown here is derived from an EMBL/GenBank/DDBJ whole genome shotgun (WGS) entry which is preliminary data.</text>
</comment>
<accession>A0A9X3BGE0</accession>
<sequence>MKRAGQEAVVRYNDTKRDPARTGDKRIVSVWVSYFYRMIKEQELRLGNFILQKINNRISMVPCTFEHFDLLSKGDAKLLFPVVLKSELLEKYGFIENKDYPLAPSAREFILTLPIIGNNKNEIFAYIKSNGECFGRATVNGLPASNNFYHLHQLQNLYYFLTGEELKTGR</sequence>
<name>A0A9X3BGE0_9BACT</name>
<dbReference type="RefSeq" id="WP_279295074.1">
    <property type="nucleotide sequence ID" value="NZ_JAOTIF010000001.1"/>
</dbReference>
<evidence type="ECO:0000313" key="2">
    <source>
        <dbReference type="Proteomes" id="UP001155483"/>
    </source>
</evidence>
<reference evidence="1" key="1">
    <citation type="submission" date="2022-09" db="EMBL/GenBank/DDBJ databases">
        <authorList>
            <person name="Yuan C."/>
            <person name="Ke Z."/>
        </authorList>
    </citation>
    <scope>NUCLEOTIDE SEQUENCE</scope>
    <source>
        <strain evidence="1">LB-8</strain>
    </source>
</reference>
<proteinExistence type="predicted"/>
<keyword evidence="2" id="KW-1185">Reference proteome</keyword>
<dbReference type="Proteomes" id="UP001155483">
    <property type="component" value="Unassembled WGS sequence"/>
</dbReference>
<protein>
    <submittedName>
        <fullName evidence="1">Uncharacterized protein</fullName>
    </submittedName>
</protein>